<comment type="caution">
    <text evidence="1">The sequence shown here is derived from an EMBL/GenBank/DDBJ whole genome shotgun (WGS) entry which is preliminary data.</text>
</comment>
<accession>A0ABS6N577</accession>
<proteinExistence type="predicted"/>
<reference evidence="1" key="1">
    <citation type="submission" date="2021-06" db="EMBL/GenBank/DDBJ databases">
        <title>Thalassococcus sp. CAU 1522 isolated from sea sand, Republic of Korea.</title>
        <authorList>
            <person name="Kim W."/>
        </authorList>
    </citation>
    <scope>NUCLEOTIDE SEQUENCE</scope>
    <source>
        <strain evidence="1">CAU 1522</strain>
    </source>
</reference>
<dbReference type="Proteomes" id="UP001166293">
    <property type="component" value="Unassembled WGS sequence"/>
</dbReference>
<sequence>MSDIKTQIGEIAYNPSGACFEALVTFHAPLGRFSVAASHEAPLSAEFDAISDGLLRDALAALNAPGRLGARVAEEESDENWEPRRAA</sequence>
<keyword evidence="2" id="KW-1185">Reference proteome</keyword>
<evidence type="ECO:0000313" key="2">
    <source>
        <dbReference type="Proteomes" id="UP001166293"/>
    </source>
</evidence>
<organism evidence="1 2">
    <name type="scientific">Thalassococcus arenae</name>
    <dbReference type="NCBI Taxonomy" id="2851652"/>
    <lineage>
        <taxon>Bacteria</taxon>
        <taxon>Pseudomonadati</taxon>
        <taxon>Pseudomonadota</taxon>
        <taxon>Alphaproteobacteria</taxon>
        <taxon>Rhodobacterales</taxon>
        <taxon>Roseobacteraceae</taxon>
        <taxon>Thalassococcus</taxon>
    </lineage>
</organism>
<dbReference type="RefSeq" id="WP_217776994.1">
    <property type="nucleotide sequence ID" value="NZ_JAHRWL010000001.1"/>
</dbReference>
<dbReference type="EMBL" id="JAHRWL010000001">
    <property type="protein sequence ID" value="MBV2359164.1"/>
    <property type="molecule type" value="Genomic_DNA"/>
</dbReference>
<evidence type="ECO:0000313" key="1">
    <source>
        <dbReference type="EMBL" id="MBV2359164.1"/>
    </source>
</evidence>
<evidence type="ECO:0008006" key="3">
    <source>
        <dbReference type="Google" id="ProtNLM"/>
    </source>
</evidence>
<gene>
    <name evidence="1" type="ORF">KUH32_05235</name>
</gene>
<name>A0ABS6N577_9RHOB</name>
<protein>
    <recommendedName>
        <fullName evidence="3">DUF1488 domain-containing protein</fullName>
    </recommendedName>
</protein>